<dbReference type="CDD" id="cd06225">
    <property type="entry name" value="HAMP"/>
    <property type="match status" value="1"/>
</dbReference>
<dbReference type="GO" id="GO:0005886">
    <property type="term" value="C:plasma membrane"/>
    <property type="evidence" value="ECO:0007669"/>
    <property type="project" value="TreeGrafter"/>
</dbReference>
<evidence type="ECO:0000313" key="7">
    <source>
        <dbReference type="EMBL" id="PWR71807.1"/>
    </source>
</evidence>
<dbReference type="RefSeq" id="WP_109941577.1">
    <property type="nucleotide sequence ID" value="NZ_CP176366.1"/>
</dbReference>
<feature type="transmembrane region" description="Helical" evidence="4">
    <location>
        <begin position="16"/>
        <end position="38"/>
    </location>
</feature>
<dbReference type="OrthoDB" id="8523at2157"/>
<dbReference type="Proteomes" id="UP000245934">
    <property type="component" value="Unassembled WGS sequence"/>
</dbReference>
<dbReference type="GO" id="GO:0006935">
    <property type="term" value="P:chemotaxis"/>
    <property type="evidence" value="ECO:0007669"/>
    <property type="project" value="UniProtKB-KW"/>
</dbReference>
<evidence type="ECO:0000313" key="8">
    <source>
        <dbReference type="Proteomes" id="UP000245934"/>
    </source>
</evidence>
<name>A0A2V2N6E4_9EURY</name>
<dbReference type="PANTHER" id="PTHR43531:SF11">
    <property type="entry name" value="METHYL-ACCEPTING CHEMOTAXIS PROTEIN 3"/>
    <property type="match status" value="1"/>
</dbReference>
<dbReference type="EMBL" id="QGMZ01000029">
    <property type="protein sequence ID" value="PWR71807.1"/>
    <property type="molecule type" value="Genomic_DNA"/>
</dbReference>
<dbReference type="SUPFAM" id="SSF58104">
    <property type="entry name" value="Methyl-accepting chemotaxis protein (MCP) signaling domain"/>
    <property type="match status" value="1"/>
</dbReference>
<dbReference type="InterPro" id="IPR051310">
    <property type="entry name" value="MCP_chemotaxis"/>
</dbReference>
<evidence type="ECO:0000256" key="2">
    <source>
        <dbReference type="ARBA" id="ARBA00029447"/>
    </source>
</evidence>
<organism evidence="7 8">
    <name type="scientific">Methanospirillum stamsii</name>
    <dbReference type="NCBI Taxonomy" id="1277351"/>
    <lineage>
        <taxon>Archaea</taxon>
        <taxon>Methanobacteriati</taxon>
        <taxon>Methanobacteriota</taxon>
        <taxon>Stenosarchaea group</taxon>
        <taxon>Methanomicrobia</taxon>
        <taxon>Methanomicrobiales</taxon>
        <taxon>Methanospirillaceae</taxon>
        <taxon>Methanospirillum</taxon>
    </lineage>
</organism>
<dbReference type="GO" id="GO:0004888">
    <property type="term" value="F:transmembrane signaling receptor activity"/>
    <property type="evidence" value="ECO:0007669"/>
    <property type="project" value="TreeGrafter"/>
</dbReference>
<dbReference type="Pfam" id="PF00015">
    <property type="entry name" value="MCPsignal"/>
    <property type="match status" value="1"/>
</dbReference>
<dbReference type="GeneID" id="97610722"/>
<keyword evidence="4" id="KW-1133">Transmembrane helix</keyword>
<dbReference type="Gene3D" id="1.20.120.1530">
    <property type="match status" value="2"/>
</dbReference>
<dbReference type="Gene3D" id="1.10.287.950">
    <property type="entry name" value="Methyl-accepting chemotaxis protein"/>
    <property type="match status" value="1"/>
</dbReference>
<feature type="domain" description="HAMP" evidence="6">
    <location>
        <begin position="398"/>
        <end position="450"/>
    </location>
</feature>
<comment type="caution">
    <text evidence="7">The sequence shown here is derived from an EMBL/GenBank/DDBJ whole genome shotgun (WGS) entry which is preliminary data.</text>
</comment>
<evidence type="ECO:0000256" key="1">
    <source>
        <dbReference type="ARBA" id="ARBA00022500"/>
    </source>
</evidence>
<dbReference type="Pfam" id="PF18947">
    <property type="entry name" value="HAMP_2"/>
    <property type="match status" value="3"/>
</dbReference>
<evidence type="ECO:0000256" key="3">
    <source>
        <dbReference type="PROSITE-ProRule" id="PRU00284"/>
    </source>
</evidence>
<dbReference type="InterPro" id="IPR024478">
    <property type="entry name" value="HlyB_4HB_MCP"/>
</dbReference>
<dbReference type="InterPro" id="IPR003660">
    <property type="entry name" value="HAMP_dom"/>
</dbReference>
<dbReference type="InterPro" id="IPR004089">
    <property type="entry name" value="MCPsignal_dom"/>
</dbReference>
<dbReference type="AlphaFoldDB" id="A0A2V2N6E4"/>
<evidence type="ECO:0008006" key="9">
    <source>
        <dbReference type="Google" id="ProtNLM"/>
    </source>
</evidence>
<evidence type="ECO:0000256" key="4">
    <source>
        <dbReference type="SAM" id="Phobius"/>
    </source>
</evidence>
<keyword evidence="4" id="KW-0812">Transmembrane</keyword>
<dbReference type="Pfam" id="PF12729">
    <property type="entry name" value="4HB_MCP_1"/>
    <property type="match status" value="1"/>
</dbReference>
<reference evidence="7 8" key="1">
    <citation type="submission" date="2018-05" db="EMBL/GenBank/DDBJ databases">
        <title>Draft genome of Methanospirillum stamsii Pt1.</title>
        <authorList>
            <person name="Dueholm M.S."/>
            <person name="Nielsen P.H."/>
            <person name="Bakmann L.F."/>
            <person name="Otzen D.E."/>
        </authorList>
    </citation>
    <scope>NUCLEOTIDE SEQUENCE [LARGE SCALE GENOMIC DNA]</scope>
    <source>
        <strain evidence="7 8">Pt1</strain>
    </source>
</reference>
<dbReference type="PANTHER" id="PTHR43531">
    <property type="entry name" value="PROTEIN ICFG"/>
    <property type="match status" value="1"/>
</dbReference>
<keyword evidence="4" id="KW-0472">Membrane</keyword>
<dbReference type="PROSITE" id="PS50885">
    <property type="entry name" value="HAMP"/>
    <property type="match status" value="2"/>
</dbReference>
<dbReference type="GO" id="GO:0007165">
    <property type="term" value="P:signal transduction"/>
    <property type="evidence" value="ECO:0007669"/>
    <property type="project" value="UniProtKB-KW"/>
</dbReference>
<proteinExistence type="inferred from homology"/>
<keyword evidence="8" id="KW-1185">Reference proteome</keyword>
<keyword evidence="3" id="KW-0807">Transducer</keyword>
<sequence length="824" mass="90537">MSVSSILNNITIGKKLLGGFIIVIFLMSLVIVACLLSINSLSNDVNNIYYNEALPIFETGNVEAKLNSIRSLVFRSIAIPEERDTDYERMLSEIADIDLILSELTRGYEGENQKDIFSTFETQWAQYKAASLKVYELEKLGKEKEARVSVMDGGEHATIRRATESTFADLHTLLLTEAKETLQVSEEEMAHLYLIIVIFGSLIILISLIIAYLLTHSITRPLEEVMDVANRIGQGDSNARCSFSRSDEIGVMGLAVDKMGNTISELVNDAISLSDASVRGEMSYRVDPDKHEGDFRKIIVGMNDSLAAYANPLRITAGYINEITHGTIPSPIETPFTGSFEEIRENLNELVVILNQRNKDIELLISNGIAGKLDFRIETSKYSGYSRDMFNGINEMLDSIIGPLNMAAEYVERISNGDIPDLITEEYRGDFSLIKNNLNHCIDAINLMISDANALSEAAIEGKLNIRADASRHQGDFRRIIEGVNYTLDAVIEPIHEAMRVSEEYSKGNFTSRVDENLKMQGEYLSFKEALNRTGIELSRMMTIINDELYQGVNVLSSASSEILSVTAQLSSSTAETASAVNETSATVEEVRKTTEVTNQKAKAVSEKAQAVNQVVKTGQSSVEEISTGMTHINQQMESIASNVIRLSEQSQAIGEIIVSVTDIAEQSNLLAVNASIEAAKAGEFGKGFGVVAQEIKTLAEQSKQATTNIRNILTDIQRGISSTVISTEQGTKTVATGMKLTTEAQEAISVLSQSIIDAARASVQITASSQEQVVGMDQISIAMENIRTAAQNNLEVTRHVEKTARDLHDLGNSLKEITERFRV</sequence>
<feature type="transmembrane region" description="Helical" evidence="4">
    <location>
        <begin position="192"/>
        <end position="214"/>
    </location>
</feature>
<feature type="domain" description="HAMP" evidence="6">
    <location>
        <begin position="216"/>
        <end position="268"/>
    </location>
</feature>
<evidence type="ECO:0000259" key="5">
    <source>
        <dbReference type="PROSITE" id="PS50111"/>
    </source>
</evidence>
<comment type="similarity">
    <text evidence="2">Belongs to the methyl-accepting chemotaxis (MCP) protein family.</text>
</comment>
<dbReference type="Pfam" id="PF00672">
    <property type="entry name" value="HAMP"/>
    <property type="match status" value="1"/>
</dbReference>
<protein>
    <recommendedName>
        <fullName evidence="9">Methyl-accepting chemotaxis protein</fullName>
    </recommendedName>
</protein>
<accession>A0A2V2N6E4</accession>
<dbReference type="PROSITE" id="PS50111">
    <property type="entry name" value="CHEMOTAXIS_TRANSDUC_2"/>
    <property type="match status" value="1"/>
</dbReference>
<evidence type="ECO:0000259" key="6">
    <source>
        <dbReference type="PROSITE" id="PS50885"/>
    </source>
</evidence>
<feature type="domain" description="Methyl-accepting transducer" evidence="5">
    <location>
        <begin position="552"/>
        <end position="788"/>
    </location>
</feature>
<keyword evidence="1" id="KW-0145">Chemotaxis</keyword>
<gene>
    <name evidence="7" type="ORF">DLD82_13080</name>
</gene>
<dbReference type="SMART" id="SM00304">
    <property type="entry name" value="HAMP"/>
    <property type="match status" value="4"/>
</dbReference>
<dbReference type="SMART" id="SM00283">
    <property type="entry name" value="MA"/>
    <property type="match status" value="1"/>
</dbReference>